<evidence type="ECO:0000256" key="2">
    <source>
        <dbReference type="ARBA" id="ARBA00007639"/>
    </source>
</evidence>
<reference evidence="7" key="1">
    <citation type="submission" date="2019-04" db="EMBL/GenBank/DDBJ databases">
        <title>Draft genome sequence of Pseudonocardiaceae bacterium SL3-2-4.</title>
        <authorList>
            <person name="Ningsih F."/>
            <person name="Yokota A."/>
            <person name="Sakai Y."/>
            <person name="Nanatani K."/>
            <person name="Yabe S."/>
            <person name="Oetari A."/>
            <person name="Sjamsuridzal W."/>
        </authorList>
    </citation>
    <scope>NUCLEOTIDE SEQUENCE [LARGE SCALE GENOMIC DNA]</scope>
    <source>
        <strain evidence="7">SL3-2-4</strain>
    </source>
</reference>
<accession>A0A4D4J592</accession>
<dbReference type="Pfam" id="PF13407">
    <property type="entry name" value="Peripla_BP_4"/>
    <property type="match status" value="1"/>
</dbReference>
<comment type="caution">
    <text evidence="6">The sequence shown here is derived from an EMBL/GenBank/DDBJ whole genome shotgun (WGS) entry which is preliminary data.</text>
</comment>
<dbReference type="OrthoDB" id="7322203at2"/>
<evidence type="ECO:0000256" key="1">
    <source>
        <dbReference type="ARBA" id="ARBA00004196"/>
    </source>
</evidence>
<evidence type="ECO:0000256" key="4">
    <source>
        <dbReference type="SAM" id="SignalP"/>
    </source>
</evidence>
<feature type="signal peptide" evidence="4">
    <location>
        <begin position="1"/>
        <end position="22"/>
    </location>
</feature>
<proteinExistence type="inferred from homology"/>
<evidence type="ECO:0000313" key="6">
    <source>
        <dbReference type="EMBL" id="GDY30262.1"/>
    </source>
</evidence>
<dbReference type="Proteomes" id="UP000298860">
    <property type="component" value="Unassembled WGS sequence"/>
</dbReference>
<dbReference type="PANTHER" id="PTHR46847">
    <property type="entry name" value="D-ALLOSE-BINDING PERIPLASMIC PROTEIN-RELATED"/>
    <property type="match status" value="1"/>
</dbReference>
<dbReference type="Gene3D" id="3.40.50.2300">
    <property type="match status" value="2"/>
</dbReference>
<dbReference type="GO" id="GO:0030313">
    <property type="term" value="C:cell envelope"/>
    <property type="evidence" value="ECO:0007669"/>
    <property type="project" value="UniProtKB-SubCell"/>
</dbReference>
<dbReference type="EMBL" id="BJFL01000006">
    <property type="protein sequence ID" value="GDY30262.1"/>
    <property type="molecule type" value="Genomic_DNA"/>
</dbReference>
<protein>
    <submittedName>
        <fullName evidence="6">ABC transporter substrate-binding protein</fullName>
    </submittedName>
</protein>
<keyword evidence="3 4" id="KW-0732">Signal</keyword>
<keyword evidence="7" id="KW-1185">Reference proteome</keyword>
<organism evidence="6 7">
    <name type="scientific">Gandjariella thermophila</name>
    <dbReference type="NCBI Taxonomy" id="1931992"/>
    <lineage>
        <taxon>Bacteria</taxon>
        <taxon>Bacillati</taxon>
        <taxon>Actinomycetota</taxon>
        <taxon>Actinomycetes</taxon>
        <taxon>Pseudonocardiales</taxon>
        <taxon>Pseudonocardiaceae</taxon>
        <taxon>Gandjariella</taxon>
    </lineage>
</organism>
<evidence type="ECO:0000256" key="3">
    <source>
        <dbReference type="ARBA" id="ARBA00022729"/>
    </source>
</evidence>
<feature type="chain" id="PRO_5020276834" evidence="4">
    <location>
        <begin position="23"/>
        <end position="343"/>
    </location>
</feature>
<name>A0A4D4J592_9PSEU</name>
<dbReference type="PANTHER" id="PTHR46847:SF1">
    <property type="entry name" value="D-ALLOSE-BINDING PERIPLASMIC PROTEIN-RELATED"/>
    <property type="match status" value="1"/>
</dbReference>
<dbReference type="AlphaFoldDB" id="A0A4D4J592"/>
<comment type="subcellular location">
    <subcellularLocation>
        <location evidence="1">Cell envelope</location>
    </subcellularLocation>
</comment>
<dbReference type="InterPro" id="IPR025997">
    <property type="entry name" value="SBP_2_dom"/>
</dbReference>
<evidence type="ECO:0000259" key="5">
    <source>
        <dbReference type="Pfam" id="PF13407"/>
    </source>
</evidence>
<dbReference type="InterPro" id="IPR028082">
    <property type="entry name" value="Peripla_BP_I"/>
</dbReference>
<dbReference type="PROSITE" id="PS51257">
    <property type="entry name" value="PROKAR_LIPOPROTEIN"/>
    <property type="match status" value="1"/>
</dbReference>
<sequence>MSFRARWMVPAAVLAVLVPALAGCGGGGGSAPGSKQLTIAVVPKAVGFDYWTHVKDGAECAAQKLGNVKIEWNGVSQETDVTGQLNLLNGSLQRGVDSLIYAATDAQALVPVTQKAQQAKIPVYNIDSGTTPQNVPLFATDNIKGAQQVAQIMNEKLNGHGSVALLEFQPGSMTNNQRKQGFVDGLKQYPGLNLVADQADHSDSNQALDVTNNILTAHPDLNGLFGSNEPSVIGASQAIKQRGQQGKTVLVGWDAAPDELNGLKSGEISALIVQNPFRMGFDSVIAAVQHIRQNVNVTNEDTGVYTVTSQNMNDREIQAILQPSCANPPLPPDDPWLKYVNMK</sequence>
<gene>
    <name evidence="6" type="ORF">GTS_18950</name>
</gene>
<comment type="similarity">
    <text evidence="2">Belongs to the bacterial solute-binding protein 2 family.</text>
</comment>
<dbReference type="SUPFAM" id="SSF53822">
    <property type="entry name" value="Periplasmic binding protein-like I"/>
    <property type="match status" value="1"/>
</dbReference>
<dbReference type="GO" id="GO:0030246">
    <property type="term" value="F:carbohydrate binding"/>
    <property type="evidence" value="ECO:0007669"/>
    <property type="project" value="UniProtKB-ARBA"/>
</dbReference>
<dbReference type="RefSeq" id="WP_137813377.1">
    <property type="nucleotide sequence ID" value="NZ_BJFL01000006.1"/>
</dbReference>
<evidence type="ECO:0000313" key="7">
    <source>
        <dbReference type="Proteomes" id="UP000298860"/>
    </source>
</evidence>
<feature type="domain" description="Periplasmic binding protein" evidence="5">
    <location>
        <begin position="39"/>
        <end position="292"/>
    </location>
</feature>